<comment type="caution">
    <text evidence="2">The sequence shown here is derived from an EMBL/GenBank/DDBJ whole genome shotgun (WGS) entry which is preliminary data.</text>
</comment>
<keyword evidence="3" id="KW-1185">Reference proteome</keyword>
<evidence type="ECO:0000313" key="2">
    <source>
        <dbReference type="EMBL" id="ETO22679.1"/>
    </source>
</evidence>
<sequence>FFFYIFYENPNFGIGEIAQPNERLKAYAESAQEMSDQLFDRDTYLKAVDIHMDECRAQITNRKDSKVKGSKTDLNEMMIAESLTPGGPGDDDTGNTDNSFKRKVSATDAQNKNDKTTKPKSLMDLQIVKDMKLGHVTEYYAVKYADPVYSFVRQHEIAIGGLSFVLFCVASQQYITKKNKNKTIMV</sequence>
<evidence type="ECO:0000256" key="1">
    <source>
        <dbReference type="SAM" id="MobiDB-lite"/>
    </source>
</evidence>
<organism evidence="2 3">
    <name type="scientific">Reticulomyxa filosa</name>
    <dbReference type="NCBI Taxonomy" id="46433"/>
    <lineage>
        <taxon>Eukaryota</taxon>
        <taxon>Sar</taxon>
        <taxon>Rhizaria</taxon>
        <taxon>Retaria</taxon>
        <taxon>Foraminifera</taxon>
        <taxon>Monothalamids</taxon>
        <taxon>Reticulomyxidae</taxon>
        <taxon>Reticulomyxa</taxon>
    </lineage>
</organism>
<evidence type="ECO:0000313" key="3">
    <source>
        <dbReference type="Proteomes" id="UP000023152"/>
    </source>
</evidence>
<name>X6NA84_RETFI</name>
<gene>
    <name evidence="2" type="ORF">RFI_14510</name>
</gene>
<reference evidence="2 3" key="1">
    <citation type="journal article" date="2013" name="Curr. Biol.">
        <title>The Genome of the Foraminiferan Reticulomyxa filosa.</title>
        <authorList>
            <person name="Glockner G."/>
            <person name="Hulsmann N."/>
            <person name="Schleicher M."/>
            <person name="Noegel A.A."/>
            <person name="Eichinger L."/>
            <person name="Gallinger C."/>
            <person name="Pawlowski J."/>
            <person name="Sierra R."/>
            <person name="Euteneuer U."/>
            <person name="Pillet L."/>
            <person name="Moustafa A."/>
            <person name="Platzer M."/>
            <person name="Groth M."/>
            <person name="Szafranski K."/>
            <person name="Schliwa M."/>
        </authorList>
    </citation>
    <scope>NUCLEOTIDE SEQUENCE [LARGE SCALE GENOMIC DNA]</scope>
</reference>
<feature type="region of interest" description="Disordered" evidence="1">
    <location>
        <begin position="81"/>
        <end position="118"/>
    </location>
</feature>
<dbReference type="Proteomes" id="UP000023152">
    <property type="component" value="Unassembled WGS sequence"/>
</dbReference>
<accession>X6NA84</accession>
<protein>
    <submittedName>
        <fullName evidence="2">Uncharacterized protein</fullName>
    </submittedName>
</protein>
<dbReference type="EMBL" id="ASPP01010552">
    <property type="protein sequence ID" value="ETO22679.1"/>
    <property type="molecule type" value="Genomic_DNA"/>
</dbReference>
<dbReference type="AlphaFoldDB" id="X6NA84"/>
<feature type="non-terminal residue" evidence="2">
    <location>
        <position position="1"/>
    </location>
</feature>
<proteinExistence type="predicted"/>